<dbReference type="RefSeq" id="WP_075492987.1">
    <property type="nucleotide sequence ID" value="NZ_CP053844.1"/>
</dbReference>
<keyword evidence="3" id="KW-0833">Ubl conjugation pathway</keyword>
<name>A0A128EKT4_9BACT</name>
<sequence>MKKFSLFLLILLNAFASELQDAIDNAQNGDIIELSNGVYKGGILINKAITINGVDNKAIIDANGVGSVITITSPNVIIKNLTIQNSGSSHENLDAGINAINANHIVIENNIIKDVLFGIDLKQTQEAVVVKNTISSRPAALGLRGDALRLWYSHSGVIKQNRVTNARDIVLWYSSNNTISKNYSTNCRYSLHFMYAGANLVEDNIFENNSVGIFFMFSKGSTVRNNTVKNSIGAFGVGIGMKDTSDFKFYNNTLMYNARGFYLDQSPFQPDTTNLFDSNIVAYNTVGIQFHATQHKSIFTNNTFKGNMEVANNDTLGSKLELNQWSQNYFDDYEGMDRDKDGFGDIAYKNYVYADKLWQQNKAVQFFYGSSVMGLLNFLAKLAPFSEPSLLLSDDMPRMREIK</sequence>
<evidence type="ECO:0000259" key="5">
    <source>
        <dbReference type="Pfam" id="PF05048"/>
    </source>
</evidence>
<dbReference type="OrthoDB" id="9767990at2"/>
<dbReference type="InterPro" id="IPR051550">
    <property type="entry name" value="SCF-Subunits/Alg-Epimerases"/>
</dbReference>
<feature type="chain" id="PRO_5007281544" evidence="4">
    <location>
        <begin position="17"/>
        <end position="403"/>
    </location>
</feature>
<reference evidence="6 7" key="1">
    <citation type="submission" date="2016-02" db="EMBL/GenBank/DDBJ databases">
        <authorList>
            <consortium name="Pathogen Informatics"/>
        </authorList>
    </citation>
    <scope>NUCLEOTIDE SEQUENCE [LARGE SCALE GENOMIC DNA]</scope>
    <source>
        <strain evidence="6 7">RC20</strain>
    </source>
</reference>
<feature type="signal peptide" evidence="4">
    <location>
        <begin position="1"/>
        <end position="16"/>
    </location>
</feature>
<dbReference type="EMBL" id="FIZP01000001">
    <property type="protein sequence ID" value="CZE46598.1"/>
    <property type="molecule type" value="Genomic_DNA"/>
</dbReference>
<organism evidence="6 7">
    <name type="scientific">Campylobacter geochelonis</name>
    <dbReference type="NCBI Taxonomy" id="1780362"/>
    <lineage>
        <taxon>Bacteria</taxon>
        <taxon>Pseudomonadati</taxon>
        <taxon>Campylobacterota</taxon>
        <taxon>Epsilonproteobacteria</taxon>
        <taxon>Campylobacterales</taxon>
        <taxon>Campylobacteraceae</taxon>
        <taxon>Campylobacter</taxon>
    </lineage>
</organism>
<accession>A0A128EKT4</accession>
<protein>
    <submittedName>
        <fullName evidence="6">Nitrous oxidase accessory protein</fullName>
    </submittedName>
</protein>
<dbReference type="InterPro" id="IPR011050">
    <property type="entry name" value="Pectin_lyase_fold/virulence"/>
</dbReference>
<evidence type="ECO:0000256" key="1">
    <source>
        <dbReference type="ARBA" id="ARBA00004906"/>
    </source>
</evidence>
<keyword evidence="4" id="KW-0732">Signal</keyword>
<dbReference type="InterPro" id="IPR022441">
    <property type="entry name" value="Para_beta_helix_rpt-2"/>
</dbReference>
<dbReference type="PANTHER" id="PTHR22990">
    <property type="entry name" value="F-BOX ONLY PROTEIN"/>
    <property type="match status" value="1"/>
</dbReference>
<keyword evidence="2" id="KW-0677">Repeat</keyword>
<dbReference type="NCBIfam" id="TIGR03804">
    <property type="entry name" value="para_beta_helix"/>
    <property type="match status" value="1"/>
</dbReference>
<evidence type="ECO:0000256" key="4">
    <source>
        <dbReference type="SAM" id="SignalP"/>
    </source>
</evidence>
<feature type="domain" description="Periplasmic copper-binding protein NosD beta helix" evidence="5">
    <location>
        <begin position="144"/>
        <end position="333"/>
    </location>
</feature>
<dbReference type="SUPFAM" id="SSF51126">
    <property type="entry name" value="Pectin lyase-like"/>
    <property type="match status" value="1"/>
</dbReference>
<evidence type="ECO:0000256" key="2">
    <source>
        <dbReference type="ARBA" id="ARBA00022737"/>
    </source>
</evidence>
<dbReference type="Pfam" id="PF05048">
    <property type="entry name" value="NosD"/>
    <property type="match status" value="1"/>
</dbReference>
<dbReference type="Proteomes" id="UP000069632">
    <property type="component" value="Unassembled WGS sequence"/>
</dbReference>
<dbReference type="Gene3D" id="2.160.20.10">
    <property type="entry name" value="Single-stranded right-handed beta-helix, Pectin lyase-like"/>
    <property type="match status" value="2"/>
</dbReference>
<evidence type="ECO:0000313" key="7">
    <source>
        <dbReference type="Proteomes" id="UP000069632"/>
    </source>
</evidence>
<dbReference type="InterPro" id="IPR026464">
    <property type="entry name" value="NosD_copper_fam"/>
</dbReference>
<evidence type="ECO:0000256" key="3">
    <source>
        <dbReference type="ARBA" id="ARBA00022786"/>
    </source>
</evidence>
<dbReference type="InterPro" id="IPR006626">
    <property type="entry name" value="PbH1"/>
</dbReference>
<dbReference type="SMART" id="SM00710">
    <property type="entry name" value="PbH1"/>
    <property type="match status" value="8"/>
</dbReference>
<dbReference type="NCBIfam" id="TIGR04247">
    <property type="entry name" value="NosD_copper_fam"/>
    <property type="match status" value="1"/>
</dbReference>
<gene>
    <name evidence="6" type="ORF">ERS672216_00461</name>
</gene>
<evidence type="ECO:0000313" key="6">
    <source>
        <dbReference type="EMBL" id="CZE46598.1"/>
    </source>
</evidence>
<proteinExistence type="predicted"/>
<keyword evidence="7" id="KW-1185">Reference proteome</keyword>
<dbReference type="AlphaFoldDB" id="A0A128EKT4"/>
<dbReference type="PANTHER" id="PTHR22990:SF15">
    <property type="entry name" value="F-BOX ONLY PROTEIN 10"/>
    <property type="match status" value="1"/>
</dbReference>
<comment type="pathway">
    <text evidence="1">Protein modification; protein ubiquitination.</text>
</comment>
<dbReference type="InterPro" id="IPR012334">
    <property type="entry name" value="Pectin_lyas_fold"/>
</dbReference>
<dbReference type="InterPro" id="IPR007742">
    <property type="entry name" value="NosD_dom"/>
</dbReference>